<dbReference type="GO" id="GO:0035597">
    <property type="term" value="F:tRNA-2-methylthio-N(6)-dimethylallyladenosine(37) synthase activity"/>
    <property type="evidence" value="ECO:0007669"/>
    <property type="project" value="UniProtKB-EC"/>
</dbReference>
<dbReference type="Proteomes" id="UP000779900">
    <property type="component" value="Unassembled WGS sequence"/>
</dbReference>
<feature type="binding site" evidence="12">
    <location>
        <position position="160"/>
    </location>
    <ligand>
        <name>[4Fe-4S] cluster</name>
        <dbReference type="ChEBI" id="CHEBI:49883"/>
        <label>2</label>
        <note>4Fe-4S-S-AdoMet</note>
    </ligand>
</feature>
<dbReference type="InterPro" id="IPR058240">
    <property type="entry name" value="rSAM_sf"/>
</dbReference>
<evidence type="ECO:0000256" key="4">
    <source>
        <dbReference type="ARBA" id="ARBA00022691"/>
    </source>
</evidence>
<evidence type="ECO:0000313" key="17">
    <source>
        <dbReference type="Proteomes" id="UP000779900"/>
    </source>
</evidence>
<comment type="cofactor">
    <cofactor evidence="12">
        <name>[4Fe-4S] cluster</name>
        <dbReference type="ChEBI" id="CHEBI:49883"/>
    </cofactor>
    <text evidence="12">Binds 2 [4Fe-4S] clusters. One cluster is coordinated with 3 cysteines and an exchangeable S-adenosyl-L-methionine.</text>
</comment>
<organism evidence="16 17">
    <name type="scientific">candidate division WOR-3 bacterium</name>
    <dbReference type="NCBI Taxonomy" id="2052148"/>
    <lineage>
        <taxon>Bacteria</taxon>
        <taxon>Bacteria division WOR-3</taxon>
    </lineage>
</organism>
<feature type="binding site" evidence="12">
    <location>
        <position position="11"/>
    </location>
    <ligand>
        <name>[4Fe-4S] cluster</name>
        <dbReference type="ChEBI" id="CHEBI:49883"/>
        <label>1</label>
    </ligand>
</feature>
<feature type="binding site" evidence="12">
    <location>
        <position position="157"/>
    </location>
    <ligand>
        <name>[4Fe-4S] cluster</name>
        <dbReference type="ChEBI" id="CHEBI:49883"/>
        <label>2</label>
        <note>4Fe-4S-S-AdoMet</note>
    </ligand>
</feature>
<keyword evidence="12" id="KW-0819">tRNA processing</keyword>
<reference evidence="16" key="1">
    <citation type="submission" date="2019-03" db="EMBL/GenBank/DDBJ databases">
        <title>Lake Tanganyika Metagenome-Assembled Genomes (MAGs).</title>
        <authorList>
            <person name="Tran P."/>
        </authorList>
    </citation>
    <scope>NUCLEOTIDE SEQUENCE</scope>
    <source>
        <strain evidence="16">K_DeepCast_150m_m2_040</strain>
    </source>
</reference>
<dbReference type="SFLD" id="SFLDG01061">
    <property type="entry name" value="methylthiotransferase"/>
    <property type="match status" value="1"/>
</dbReference>
<dbReference type="GO" id="GO:0046872">
    <property type="term" value="F:metal ion binding"/>
    <property type="evidence" value="ECO:0007669"/>
    <property type="project" value="UniProtKB-KW"/>
</dbReference>
<dbReference type="Gene3D" id="3.80.30.20">
    <property type="entry name" value="tm_1862 like domain"/>
    <property type="match status" value="1"/>
</dbReference>
<dbReference type="Gene3D" id="3.40.50.12160">
    <property type="entry name" value="Methylthiotransferase, N-terminal domain"/>
    <property type="match status" value="1"/>
</dbReference>
<dbReference type="SMART" id="SM00729">
    <property type="entry name" value="Elp3"/>
    <property type="match status" value="1"/>
</dbReference>
<dbReference type="Pfam" id="PF04055">
    <property type="entry name" value="Radical_SAM"/>
    <property type="match status" value="1"/>
</dbReference>
<dbReference type="InterPro" id="IPR013848">
    <property type="entry name" value="Methylthiotransferase_N"/>
</dbReference>
<dbReference type="Pfam" id="PF01938">
    <property type="entry name" value="TRAM"/>
    <property type="match status" value="1"/>
</dbReference>
<comment type="subunit">
    <text evidence="12">Monomer.</text>
</comment>
<evidence type="ECO:0000259" key="14">
    <source>
        <dbReference type="PROSITE" id="PS51449"/>
    </source>
</evidence>
<evidence type="ECO:0000256" key="7">
    <source>
        <dbReference type="ARBA" id="ARBA00023014"/>
    </source>
</evidence>
<dbReference type="HAMAP" id="MF_01864">
    <property type="entry name" value="tRNA_metthiotr_MiaB"/>
    <property type="match status" value="1"/>
</dbReference>
<keyword evidence="5 12" id="KW-0479">Metal-binding</keyword>
<keyword evidence="7 12" id="KW-0411">Iron-sulfur</keyword>
<dbReference type="InterPro" id="IPR007197">
    <property type="entry name" value="rSAM"/>
</dbReference>
<dbReference type="GO" id="GO:0005829">
    <property type="term" value="C:cytosol"/>
    <property type="evidence" value="ECO:0007669"/>
    <property type="project" value="TreeGrafter"/>
</dbReference>
<dbReference type="PROSITE" id="PS50926">
    <property type="entry name" value="TRAM"/>
    <property type="match status" value="1"/>
</dbReference>
<feature type="binding site" evidence="12">
    <location>
        <position position="47"/>
    </location>
    <ligand>
        <name>[4Fe-4S] cluster</name>
        <dbReference type="ChEBI" id="CHEBI:49883"/>
        <label>1</label>
    </ligand>
</feature>
<evidence type="ECO:0000256" key="2">
    <source>
        <dbReference type="ARBA" id="ARBA00022485"/>
    </source>
</evidence>
<evidence type="ECO:0000313" key="16">
    <source>
        <dbReference type="EMBL" id="MBM3331967.1"/>
    </source>
</evidence>
<dbReference type="NCBIfam" id="TIGR00089">
    <property type="entry name" value="MiaB/RimO family radical SAM methylthiotransferase"/>
    <property type="match status" value="1"/>
</dbReference>
<dbReference type="PROSITE" id="PS01278">
    <property type="entry name" value="MTTASE_RADICAL"/>
    <property type="match status" value="1"/>
</dbReference>
<keyword evidence="2 12" id="KW-0004">4Fe-4S</keyword>
<keyword evidence="3 12" id="KW-0808">Transferase</keyword>
<dbReference type="Pfam" id="PF00919">
    <property type="entry name" value="UPF0004"/>
    <property type="match status" value="1"/>
</dbReference>
<protein>
    <recommendedName>
        <fullName evidence="9 12">tRNA-2-methylthio-N(6)-dimethylallyladenosine synthase</fullName>
        <ecNumber evidence="8 12">2.8.4.3</ecNumber>
    </recommendedName>
    <alternativeName>
        <fullName evidence="11 12">(Dimethylallyl)adenosine tRNA methylthiotransferase MiaB</fullName>
    </alternativeName>
    <alternativeName>
        <fullName evidence="10 12">tRNA-i(6)A37 methylthiotransferase</fullName>
    </alternativeName>
</protein>
<evidence type="ECO:0000256" key="6">
    <source>
        <dbReference type="ARBA" id="ARBA00023004"/>
    </source>
</evidence>
<evidence type="ECO:0000256" key="1">
    <source>
        <dbReference type="ARBA" id="ARBA00003234"/>
    </source>
</evidence>
<comment type="subcellular location">
    <subcellularLocation>
        <location evidence="12">Cytoplasm</location>
    </subcellularLocation>
</comment>
<dbReference type="InterPro" id="IPR006638">
    <property type="entry name" value="Elp3/MiaA/NifB-like_rSAM"/>
</dbReference>
<dbReference type="AlphaFoldDB" id="A0A937XF10"/>
<dbReference type="SFLD" id="SFLDG01082">
    <property type="entry name" value="B12-binding_domain_containing"/>
    <property type="match status" value="1"/>
</dbReference>
<evidence type="ECO:0000256" key="9">
    <source>
        <dbReference type="ARBA" id="ARBA00068570"/>
    </source>
</evidence>
<evidence type="ECO:0000256" key="12">
    <source>
        <dbReference type="HAMAP-Rule" id="MF_01864"/>
    </source>
</evidence>
<comment type="caution">
    <text evidence="16">The sequence shown here is derived from an EMBL/GenBank/DDBJ whole genome shotgun (WGS) entry which is preliminary data.</text>
</comment>
<dbReference type="InterPro" id="IPR005839">
    <property type="entry name" value="Methylthiotransferase"/>
</dbReference>
<feature type="binding site" evidence="12">
    <location>
        <position position="81"/>
    </location>
    <ligand>
        <name>[4Fe-4S] cluster</name>
        <dbReference type="ChEBI" id="CHEBI:49883"/>
        <label>1</label>
    </ligand>
</feature>
<keyword evidence="4 12" id="KW-0949">S-adenosyl-L-methionine</keyword>
<dbReference type="NCBIfam" id="TIGR01574">
    <property type="entry name" value="miaB-methiolase"/>
    <property type="match status" value="1"/>
</dbReference>
<dbReference type="PANTHER" id="PTHR43020">
    <property type="entry name" value="CDK5 REGULATORY SUBUNIT-ASSOCIATED PROTEIN 1"/>
    <property type="match status" value="1"/>
</dbReference>
<evidence type="ECO:0000256" key="11">
    <source>
        <dbReference type="ARBA" id="ARBA00081141"/>
    </source>
</evidence>
<dbReference type="PROSITE" id="PS51449">
    <property type="entry name" value="MTTASE_N"/>
    <property type="match status" value="1"/>
</dbReference>
<evidence type="ECO:0000256" key="10">
    <source>
        <dbReference type="ARBA" id="ARBA00080698"/>
    </source>
</evidence>
<dbReference type="InterPro" id="IPR023404">
    <property type="entry name" value="rSAM_horseshoe"/>
</dbReference>
<dbReference type="SFLD" id="SFLDS00029">
    <property type="entry name" value="Radical_SAM"/>
    <property type="match status" value="1"/>
</dbReference>
<dbReference type="PANTHER" id="PTHR43020:SF2">
    <property type="entry name" value="MITOCHONDRIAL TRNA METHYLTHIOTRANSFERASE CDK5RAP1"/>
    <property type="match status" value="1"/>
</dbReference>
<feature type="domain" description="TRAM" evidence="13">
    <location>
        <begin position="369"/>
        <end position="430"/>
    </location>
</feature>
<dbReference type="EMBL" id="VGIR01000053">
    <property type="protein sequence ID" value="MBM3331967.1"/>
    <property type="molecule type" value="Genomic_DNA"/>
</dbReference>
<dbReference type="FunFam" id="3.40.50.12160:FF:000003">
    <property type="entry name" value="CDK5 regulatory subunit-associated protein 1"/>
    <property type="match status" value="1"/>
</dbReference>
<dbReference type="PROSITE" id="PS51918">
    <property type="entry name" value="RADICAL_SAM"/>
    <property type="match status" value="1"/>
</dbReference>
<sequence length="436" mass="48233">MPKFYLQTYGCQMNVCESGVVRRVLTDAGLAETADERDADVLLMMTCSVRSHAEQRALGRLGSFRALRSEQKDRVVGVLGCMAQRFAEALITDHHADIVVGPDEYLRLPKLIADVQAGGAGTVATRQTNECYDTITPQPGSSVSAFVTVMRGCDNYCTYCIVPYVKGHERSRPLASVLAEAERNVSEGVKEITLLGQNVLAYRDGGNRFPDLLAAVASALPQTRIRFLTSHPRDLNSRLLDTMRRLPNVCPSLHLPVQSGSDAILERMNRGYTRDEYLARIALCRQYLPGVSLATDVLVGFPSETEADFKATLDLIEEVRFDSAYLFRFSMRPGTRAAEFEPKISEADAGRRLSRLIEVQNRITAERNRDMLNKEFELLIEGPSPRDSGWLGRTVTNKVVIVKGSCAPGDTVRCRITRINGWTPVAEVLARAEAAC</sequence>
<comment type="catalytic activity">
    <reaction evidence="12">
        <text>N(6)-dimethylallyladenosine(37) in tRNA + (sulfur carrier)-SH + AH2 + 2 S-adenosyl-L-methionine = 2-methylsulfanyl-N(6)-dimethylallyladenosine(37) in tRNA + (sulfur carrier)-H + 5'-deoxyadenosine + L-methionine + A + S-adenosyl-L-homocysteine + 2 H(+)</text>
        <dbReference type="Rhea" id="RHEA:37067"/>
        <dbReference type="Rhea" id="RHEA-COMP:10375"/>
        <dbReference type="Rhea" id="RHEA-COMP:10376"/>
        <dbReference type="Rhea" id="RHEA-COMP:14737"/>
        <dbReference type="Rhea" id="RHEA-COMP:14739"/>
        <dbReference type="ChEBI" id="CHEBI:13193"/>
        <dbReference type="ChEBI" id="CHEBI:15378"/>
        <dbReference type="ChEBI" id="CHEBI:17319"/>
        <dbReference type="ChEBI" id="CHEBI:17499"/>
        <dbReference type="ChEBI" id="CHEBI:29917"/>
        <dbReference type="ChEBI" id="CHEBI:57844"/>
        <dbReference type="ChEBI" id="CHEBI:57856"/>
        <dbReference type="ChEBI" id="CHEBI:59789"/>
        <dbReference type="ChEBI" id="CHEBI:64428"/>
        <dbReference type="ChEBI" id="CHEBI:74415"/>
        <dbReference type="ChEBI" id="CHEBI:74417"/>
        <dbReference type="EC" id="2.8.4.3"/>
    </reaction>
</comment>
<keyword evidence="12" id="KW-0963">Cytoplasm</keyword>
<feature type="domain" description="MTTase N-terminal" evidence="14">
    <location>
        <begin position="2"/>
        <end position="117"/>
    </location>
</feature>
<evidence type="ECO:0000256" key="3">
    <source>
        <dbReference type="ARBA" id="ARBA00022679"/>
    </source>
</evidence>
<dbReference type="FunFam" id="3.80.30.20:FF:000001">
    <property type="entry name" value="tRNA-2-methylthio-N(6)-dimethylallyladenosine synthase 2"/>
    <property type="match status" value="1"/>
</dbReference>
<dbReference type="CDD" id="cd01335">
    <property type="entry name" value="Radical_SAM"/>
    <property type="match status" value="1"/>
</dbReference>
<evidence type="ECO:0000256" key="8">
    <source>
        <dbReference type="ARBA" id="ARBA00033765"/>
    </source>
</evidence>
<dbReference type="InterPro" id="IPR002792">
    <property type="entry name" value="TRAM_dom"/>
</dbReference>
<gene>
    <name evidence="12 16" type="primary">miaB</name>
    <name evidence="16" type="ORF">FJY68_08985</name>
</gene>
<evidence type="ECO:0000256" key="5">
    <source>
        <dbReference type="ARBA" id="ARBA00022723"/>
    </source>
</evidence>
<proteinExistence type="inferred from homology"/>
<feature type="domain" description="Radical SAM core" evidence="15">
    <location>
        <begin position="139"/>
        <end position="366"/>
    </location>
</feature>
<dbReference type="GO" id="GO:0051539">
    <property type="term" value="F:4 iron, 4 sulfur cluster binding"/>
    <property type="evidence" value="ECO:0007669"/>
    <property type="project" value="UniProtKB-UniRule"/>
</dbReference>
<keyword evidence="6 12" id="KW-0408">Iron</keyword>
<comment type="function">
    <text evidence="1 12">Catalyzes the methylthiolation of N6-(dimethylallyl)adenosine (i(6)A), leading to the formation of 2-methylthio-N6-(dimethylallyl)adenosine (ms(2)i(6)A) at position 37 in tRNAs that read codons beginning with uridine.</text>
</comment>
<evidence type="ECO:0000259" key="15">
    <source>
        <dbReference type="PROSITE" id="PS51918"/>
    </source>
</evidence>
<name>A0A937XF10_UNCW3</name>
<dbReference type="SFLD" id="SFLDF00273">
    <property type="entry name" value="(dimethylallyl)adenosine_tRNA"/>
    <property type="match status" value="1"/>
</dbReference>
<comment type="similarity">
    <text evidence="12">Belongs to the methylthiotransferase family. MiaB subfamily.</text>
</comment>
<dbReference type="InterPro" id="IPR038135">
    <property type="entry name" value="Methylthiotransferase_N_sf"/>
</dbReference>
<dbReference type="EC" id="2.8.4.3" evidence="8 12"/>
<dbReference type="InterPro" id="IPR020612">
    <property type="entry name" value="Methylthiotransferase_CS"/>
</dbReference>
<dbReference type="SUPFAM" id="SSF102114">
    <property type="entry name" value="Radical SAM enzymes"/>
    <property type="match status" value="1"/>
</dbReference>
<accession>A0A937XF10</accession>
<evidence type="ECO:0000259" key="13">
    <source>
        <dbReference type="PROSITE" id="PS50926"/>
    </source>
</evidence>
<feature type="binding site" evidence="12">
    <location>
        <position position="153"/>
    </location>
    <ligand>
        <name>[4Fe-4S] cluster</name>
        <dbReference type="ChEBI" id="CHEBI:49883"/>
        <label>2</label>
        <note>4Fe-4S-S-AdoMet</note>
    </ligand>
</feature>
<dbReference type="InterPro" id="IPR006463">
    <property type="entry name" value="MiaB_methiolase"/>
</dbReference>